<dbReference type="PANTHER" id="PTHR48169">
    <property type="entry name" value="DED DOMAIN-CONTAINING PROTEIN"/>
    <property type="match status" value="1"/>
</dbReference>
<accession>A0A671T5D3</accession>
<proteinExistence type="inferred from homology"/>
<dbReference type="GO" id="GO:0042981">
    <property type="term" value="P:regulation of apoptotic process"/>
    <property type="evidence" value="ECO:0007669"/>
    <property type="project" value="InterPro"/>
</dbReference>
<evidence type="ECO:0000259" key="4">
    <source>
        <dbReference type="PROSITE" id="PS50168"/>
    </source>
</evidence>
<feature type="domain" description="DED" evidence="4">
    <location>
        <begin position="117"/>
        <end position="195"/>
    </location>
</feature>
<evidence type="ECO:0000313" key="7">
    <source>
        <dbReference type="Proteomes" id="UP000472260"/>
    </source>
</evidence>
<dbReference type="GO" id="GO:0005737">
    <property type="term" value="C:cytoplasm"/>
    <property type="evidence" value="ECO:0007669"/>
    <property type="project" value="UniProtKB-ARBA"/>
</dbReference>
<dbReference type="Gene3D" id="3.40.50.1460">
    <property type="match status" value="1"/>
</dbReference>
<dbReference type="Ensembl" id="ENSSANT00000110598.1">
    <property type="protein sequence ID" value="ENSSANP00000104210.1"/>
    <property type="gene ID" value="ENSSANG00000051036.1"/>
</dbReference>
<keyword evidence="7" id="KW-1185">Reference proteome</keyword>
<feature type="domain" description="DED" evidence="4">
    <location>
        <begin position="20"/>
        <end position="99"/>
    </location>
</feature>
<dbReference type="Ensembl" id="ENSSANT00000110594.1">
    <property type="protein sequence ID" value="ENSSANP00000104206.1"/>
    <property type="gene ID" value="ENSSANG00000051036.1"/>
</dbReference>
<comment type="similarity">
    <text evidence="1">Belongs to the peptidase C14A family.</text>
</comment>
<keyword evidence="3" id="KW-0677">Repeat</keyword>
<dbReference type="GO" id="GO:0004197">
    <property type="term" value="F:cysteine-type endopeptidase activity"/>
    <property type="evidence" value="ECO:0007669"/>
    <property type="project" value="InterPro"/>
</dbReference>
<dbReference type="Pfam" id="PF01335">
    <property type="entry name" value="DED"/>
    <property type="match status" value="1"/>
</dbReference>
<dbReference type="KEGG" id="sanh:107691294"/>
<evidence type="ECO:0000256" key="1">
    <source>
        <dbReference type="ARBA" id="ARBA00010134"/>
    </source>
</evidence>
<evidence type="ECO:0000256" key="2">
    <source>
        <dbReference type="ARBA" id="ARBA00022703"/>
    </source>
</evidence>
<dbReference type="SUPFAM" id="SSF47986">
    <property type="entry name" value="DEATH domain"/>
    <property type="match status" value="1"/>
</dbReference>
<dbReference type="Gene3D" id="1.10.533.10">
    <property type="entry name" value="Death Domain, Fas"/>
    <property type="match status" value="2"/>
</dbReference>
<dbReference type="SMART" id="SM00115">
    <property type="entry name" value="CASc"/>
    <property type="match status" value="1"/>
</dbReference>
<organism evidence="6 7">
    <name type="scientific">Sinocyclocheilus anshuiensis</name>
    <dbReference type="NCBI Taxonomy" id="1608454"/>
    <lineage>
        <taxon>Eukaryota</taxon>
        <taxon>Metazoa</taxon>
        <taxon>Chordata</taxon>
        <taxon>Craniata</taxon>
        <taxon>Vertebrata</taxon>
        <taxon>Euteleostomi</taxon>
        <taxon>Actinopterygii</taxon>
        <taxon>Neopterygii</taxon>
        <taxon>Teleostei</taxon>
        <taxon>Ostariophysi</taxon>
        <taxon>Cypriniformes</taxon>
        <taxon>Cyprinidae</taxon>
        <taxon>Cyprininae</taxon>
        <taxon>Sinocyclocheilus</taxon>
    </lineage>
</organism>
<dbReference type="PANTHER" id="PTHR48169:SF3">
    <property type="entry name" value="CASP8 AND FADD LIKE APOPTOSIS REGULATOR"/>
    <property type="match status" value="1"/>
</dbReference>
<gene>
    <name evidence="6" type="primary">LOC107691294</name>
</gene>
<evidence type="ECO:0000313" key="6">
    <source>
        <dbReference type="Ensembl" id="ENSSANP00000104206.1"/>
    </source>
</evidence>
<dbReference type="InterPro" id="IPR001875">
    <property type="entry name" value="DED_dom"/>
</dbReference>
<name>A0A671T5D3_9TELE</name>
<feature type="domain" description="Caspase family p20" evidence="5">
    <location>
        <begin position="279"/>
        <end position="380"/>
    </location>
</feature>
<dbReference type="GO" id="GO:0006508">
    <property type="term" value="P:proteolysis"/>
    <property type="evidence" value="ECO:0007669"/>
    <property type="project" value="InterPro"/>
</dbReference>
<reference evidence="6" key="1">
    <citation type="submission" date="2025-05" db="UniProtKB">
        <authorList>
            <consortium name="Ensembl"/>
        </authorList>
    </citation>
    <scope>IDENTIFICATION</scope>
</reference>
<dbReference type="AlphaFoldDB" id="A0A671T5D3"/>
<dbReference type="InterPro" id="IPR001309">
    <property type="entry name" value="Pept_C14_p20"/>
</dbReference>
<sequence length="494" mass="55935">MTQTITYSICTGSYSEMADGFSNMVNNVTASLEKEECKTLLYLCTDLFNNICVEDLRGALLAFAKQAQAQAGQAQAGDALLIELMFRMKRFDILKKVFGTNRQQVEGILKKGAVLSDYRVLMADVSENLRNEELQSLIFLLSSTLPKERVARATSFLDVVVELEKLDEVSCDKLDLLEQCLRNINRKDLVKRIQAYKNRGQNVPCAVPKVHKSFKFAPVQHQPSVQQVKQTLCFSQEFQNLKLSVPETGTQHRQALMEQYEMNPEQRGLCVIIDCVGLDGEMMNRTFECLGFKVIFHSLLGLKETQKVLEDLTRNRILQGVNRFVCCIISRGTDTHLLATDSSSLGIRLEDLGQLFSPIQCPSLCGKPKLFFTQIYRTTEVPNTPSMDDEYLETDAPACHYPRRLCANARTIPVSADVLWSVCRAEAKLLEGSGHQSVYLHALNSAFLKGCQRKMLLLDIMAEVNRNVFSHNQQNPENEYHLQLSHTLRKKLYL</sequence>
<dbReference type="InterPro" id="IPR029030">
    <property type="entry name" value="Caspase-like_dom_sf"/>
</dbReference>
<dbReference type="OrthoDB" id="8816507at2759"/>
<dbReference type="SUPFAM" id="SSF52129">
    <property type="entry name" value="Caspase-like"/>
    <property type="match status" value="1"/>
</dbReference>
<dbReference type="InterPro" id="IPR011029">
    <property type="entry name" value="DEATH-like_dom_sf"/>
</dbReference>
<keyword evidence="2" id="KW-0053">Apoptosis</keyword>
<dbReference type="SMART" id="SM00031">
    <property type="entry name" value="DED"/>
    <property type="match status" value="2"/>
</dbReference>
<dbReference type="FunFam" id="1.10.533.10:FF:000016">
    <property type="entry name" value="CASP8 and FADD-like apoptosis regulator"/>
    <property type="match status" value="1"/>
</dbReference>
<dbReference type="PROSITE" id="PS50208">
    <property type="entry name" value="CASPASE_P20"/>
    <property type="match status" value="1"/>
</dbReference>
<dbReference type="Pfam" id="PF00656">
    <property type="entry name" value="Peptidase_C14"/>
    <property type="match status" value="1"/>
</dbReference>
<evidence type="ECO:0000256" key="3">
    <source>
        <dbReference type="ARBA" id="ARBA00022737"/>
    </source>
</evidence>
<dbReference type="InterPro" id="IPR011600">
    <property type="entry name" value="Pept_C14_caspase"/>
</dbReference>
<dbReference type="InterPro" id="IPR015917">
    <property type="entry name" value="Pept_C14A"/>
</dbReference>
<dbReference type="CDD" id="cd08340">
    <property type="entry name" value="DED_c-FLIP_r2"/>
    <property type="match status" value="1"/>
</dbReference>
<dbReference type="GO" id="GO:0006915">
    <property type="term" value="P:apoptotic process"/>
    <property type="evidence" value="ECO:0007669"/>
    <property type="project" value="UniProtKB-KW"/>
</dbReference>
<protein>
    <submittedName>
        <fullName evidence="6">CASP8 and FADD-like apoptosis regulator</fullName>
    </submittedName>
</protein>
<dbReference type="Proteomes" id="UP000472260">
    <property type="component" value="Unassembled WGS sequence"/>
</dbReference>
<evidence type="ECO:0000259" key="5">
    <source>
        <dbReference type="PROSITE" id="PS50208"/>
    </source>
</evidence>
<dbReference type="PROSITE" id="PS50168">
    <property type="entry name" value="DED"/>
    <property type="match status" value="2"/>
</dbReference>
<dbReference type="CTD" id="373114"/>